<dbReference type="OrthoDB" id="3785691at2"/>
<dbReference type="AlphaFoldDB" id="A0A5B8U5M9"/>
<dbReference type="SUPFAM" id="SSF47336">
    <property type="entry name" value="ACP-like"/>
    <property type="match status" value="1"/>
</dbReference>
<protein>
    <recommendedName>
        <fullName evidence="1">Carrier domain-containing protein</fullName>
    </recommendedName>
</protein>
<reference evidence="2 3" key="1">
    <citation type="journal article" date="2018" name="J. Microbiol.">
        <title>Baekduia soli gen. nov., sp. nov., a novel bacterium isolated from the soil of Baekdu Mountain and proposal of a novel family name, Baekduiaceae fam. nov.</title>
        <authorList>
            <person name="An D.S."/>
            <person name="Siddiqi M.Z."/>
            <person name="Kim K.H."/>
            <person name="Yu H.S."/>
            <person name="Im W.T."/>
        </authorList>
    </citation>
    <scope>NUCLEOTIDE SEQUENCE [LARGE SCALE GENOMIC DNA]</scope>
    <source>
        <strain evidence="2 3">BR7-21</strain>
    </source>
</reference>
<evidence type="ECO:0000313" key="3">
    <source>
        <dbReference type="Proteomes" id="UP000321805"/>
    </source>
</evidence>
<feature type="domain" description="Carrier" evidence="1">
    <location>
        <begin position="28"/>
        <end position="69"/>
    </location>
</feature>
<dbReference type="InterPro" id="IPR036736">
    <property type="entry name" value="ACP-like_sf"/>
</dbReference>
<dbReference type="Pfam" id="PF00550">
    <property type="entry name" value="PP-binding"/>
    <property type="match status" value="1"/>
</dbReference>
<keyword evidence="3" id="KW-1185">Reference proteome</keyword>
<name>A0A5B8U5M9_9ACTN</name>
<dbReference type="Gene3D" id="1.10.1200.10">
    <property type="entry name" value="ACP-like"/>
    <property type="match status" value="1"/>
</dbReference>
<evidence type="ECO:0000259" key="1">
    <source>
        <dbReference type="Pfam" id="PF00550"/>
    </source>
</evidence>
<organism evidence="2 3">
    <name type="scientific">Baekduia soli</name>
    <dbReference type="NCBI Taxonomy" id="496014"/>
    <lineage>
        <taxon>Bacteria</taxon>
        <taxon>Bacillati</taxon>
        <taxon>Actinomycetota</taxon>
        <taxon>Thermoleophilia</taxon>
        <taxon>Solirubrobacterales</taxon>
        <taxon>Baekduiaceae</taxon>
        <taxon>Baekduia</taxon>
    </lineage>
</organism>
<dbReference type="EMBL" id="CP042430">
    <property type="protein sequence ID" value="QEC48330.1"/>
    <property type="molecule type" value="Genomic_DNA"/>
</dbReference>
<dbReference type="Proteomes" id="UP000321805">
    <property type="component" value="Chromosome"/>
</dbReference>
<gene>
    <name evidence="2" type="ORF">FSW04_12635</name>
</gene>
<dbReference type="InterPro" id="IPR009081">
    <property type="entry name" value="PP-bd_ACP"/>
</dbReference>
<dbReference type="RefSeq" id="WP_146919746.1">
    <property type="nucleotide sequence ID" value="NZ_CP042430.1"/>
</dbReference>
<proteinExistence type="predicted"/>
<accession>A0A5B8U5M9</accession>
<dbReference type="KEGG" id="bsol:FSW04_12635"/>
<evidence type="ECO:0000313" key="2">
    <source>
        <dbReference type="EMBL" id="QEC48330.1"/>
    </source>
</evidence>
<sequence length="103" mass="11242">MTPTSTDAAVMAGVLDLLGELAGDWEYDGEVVPATRFVADLGLESLEIVVLGTMIQHQFGRLPFSEFLEDIGRRPEAERDITVAELVAFICEHRPDPTPAQEG</sequence>